<dbReference type="AlphaFoldDB" id="A0A377GNS9"/>
<accession>A0A377GNS9</accession>
<protein>
    <recommendedName>
        <fullName evidence="3">Autotransporter domain-containing protein</fullName>
    </recommendedName>
</protein>
<reference evidence="1 2" key="1">
    <citation type="submission" date="2018-06" db="EMBL/GenBank/DDBJ databases">
        <authorList>
            <consortium name="Pathogen Informatics"/>
            <person name="Doyle S."/>
        </authorList>
    </citation>
    <scope>NUCLEOTIDE SEQUENCE [LARGE SCALE GENOMIC DNA]</scope>
    <source>
        <strain evidence="1 2">NCTC10723</strain>
    </source>
</reference>
<sequence length="311" mass="36429">MKKVILGLIACQSLVFAVDLERGYTGLEFDTNMSVINTGKELKTPLFTKYSLMKINNDYLLKTLADDNTDRENIYKLGYTYSNINDNTGNGINLLYSYSPELEKRIGFNLNYTDLDNEYNKTKLTGDFGQFNIFYNYKDYSDFTQFFITAYGGISKEKEKNSDYKLDTRFIGLYSKYSDMIDNYYDNFYPKLYFETDIKRTEVKEKAVNINNKKIKNDSINFGVGSELEKVIYDDDLRISITPIFSYNYEFLENRKYKGTKDHFEQEGRIGIELKAEYNEVSKLYVRYDYKKSFTTSSDMNIFSAGIKVML</sequence>
<organism evidence="1 2">
    <name type="scientific">Fusobacterium necrogenes</name>
    <dbReference type="NCBI Taxonomy" id="858"/>
    <lineage>
        <taxon>Bacteria</taxon>
        <taxon>Fusobacteriati</taxon>
        <taxon>Fusobacteriota</taxon>
        <taxon>Fusobacteriia</taxon>
        <taxon>Fusobacteriales</taxon>
        <taxon>Fusobacteriaceae</taxon>
        <taxon>Fusobacterium</taxon>
    </lineage>
</organism>
<dbReference type="RefSeq" id="WP_115268163.1">
    <property type="nucleotide sequence ID" value="NZ_UGGU01000001.1"/>
</dbReference>
<dbReference type="EMBL" id="UGGU01000001">
    <property type="protein sequence ID" value="STO26869.1"/>
    <property type="molecule type" value="Genomic_DNA"/>
</dbReference>
<evidence type="ECO:0008006" key="3">
    <source>
        <dbReference type="Google" id="ProtNLM"/>
    </source>
</evidence>
<proteinExistence type="predicted"/>
<evidence type="ECO:0000313" key="2">
    <source>
        <dbReference type="Proteomes" id="UP000255328"/>
    </source>
</evidence>
<name>A0A377GNS9_9FUSO</name>
<evidence type="ECO:0000313" key="1">
    <source>
        <dbReference type="EMBL" id="STO26869.1"/>
    </source>
</evidence>
<gene>
    <name evidence="1" type="ORF">NCTC10723_00022</name>
</gene>
<keyword evidence="2" id="KW-1185">Reference proteome</keyword>
<dbReference type="OrthoDB" id="89921at2"/>
<dbReference type="Proteomes" id="UP000255328">
    <property type="component" value="Unassembled WGS sequence"/>
</dbReference>